<evidence type="ECO:0000256" key="1">
    <source>
        <dbReference type="SAM" id="MobiDB-lite"/>
    </source>
</evidence>
<feature type="region of interest" description="Disordered" evidence="1">
    <location>
        <begin position="369"/>
        <end position="413"/>
    </location>
</feature>
<comment type="caution">
    <text evidence="3">The sequence shown here is derived from an EMBL/GenBank/DDBJ whole genome shotgun (WGS) entry which is preliminary data.</text>
</comment>
<name>A0AAV9JSM2_9PEZI</name>
<proteinExistence type="predicted"/>
<reference evidence="3 4" key="1">
    <citation type="submission" date="2021-11" db="EMBL/GenBank/DDBJ databases">
        <title>Black yeast isolated from Biological Soil Crust.</title>
        <authorList>
            <person name="Kurbessoian T."/>
        </authorList>
    </citation>
    <scope>NUCLEOTIDE SEQUENCE [LARGE SCALE GENOMIC DNA]</scope>
    <source>
        <strain evidence="3 4">CCFEE 5522</strain>
    </source>
</reference>
<gene>
    <name evidence="3" type="ORF">LTR36_009481</name>
</gene>
<feature type="transmembrane region" description="Helical" evidence="2">
    <location>
        <begin position="154"/>
        <end position="170"/>
    </location>
</feature>
<feature type="compositionally biased region" description="Basic and acidic residues" evidence="1">
    <location>
        <begin position="374"/>
        <end position="387"/>
    </location>
</feature>
<keyword evidence="2" id="KW-1133">Transmembrane helix</keyword>
<feature type="transmembrane region" description="Helical" evidence="2">
    <location>
        <begin position="241"/>
        <end position="270"/>
    </location>
</feature>
<dbReference type="Proteomes" id="UP001324427">
    <property type="component" value="Unassembled WGS sequence"/>
</dbReference>
<evidence type="ECO:0000313" key="3">
    <source>
        <dbReference type="EMBL" id="KAK4548571.1"/>
    </source>
</evidence>
<keyword evidence="2" id="KW-0472">Membrane</keyword>
<protein>
    <submittedName>
        <fullName evidence="3">Uncharacterized protein</fullName>
    </submittedName>
</protein>
<keyword evidence="2" id="KW-0812">Transmembrane</keyword>
<sequence>MDAVIQTLQRRSEEMPLHEVKNWQPFKIDALGLVTLLGAEEVNQSIGTLQRRRYTEYLPLLAAFLVAGDRFTAEQAGYSLYNLTDGIHTTELKGWFTRWLSTQKLENSSTSIFTWEITEDASGGPWNLAALALSVVTVMPLLVFTILIGDWFGVGNSIAIIASIMVRVSLLSQRRQAVEIAATHGPKEDQKDIKKLFVTRADGAMVTIYAPKSVVGTFTRDSGVPDLDLYHFVRWIGWATFGAHICILGMSSLFTQIYTVALLVISTWWLCSDMLWDIGRQVEVCGSAADNWKSEFVTSRPFGSKLKVVQENPGKTRKGTGRRLWAYVRAEPDEEQEAMLKHWTLLPFEYNKVWYNGYDDAKQQYARAKSSPVEAKKMYGDEEKGTSEKASVQTATVPQGRTSSESARPGAAK</sequence>
<organism evidence="3 4">
    <name type="scientific">Oleoguttula mirabilis</name>
    <dbReference type="NCBI Taxonomy" id="1507867"/>
    <lineage>
        <taxon>Eukaryota</taxon>
        <taxon>Fungi</taxon>
        <taxon>Dikarya</taxon>
        <taxon>Ascomycota</taxon>
        <taxon>Pezizomycotina</taxon>
        <taxon>Dothideomycetes</taxon>
        <taxon>Dothideomycetidae</taxon>
        <taxon>Mycosphaerellales</taxon>
        <taxon>Teratosphaeriaceae</taxon>
        <taxon>Oleoguttula</taxon>
    </lineage>
</organism>
<keyword evidence="4" id="KW-1185">Reference proteome</keyword>
<dbReference type="AlphaFoldDB" id="A0AAV9JSM2"/>
<evidence type="ECO:0000313" key="4">
    <source>
        <dbReference type="Proteomes" id="UP001324427"/>
    </source>
</evidence>
<dbReference type="EMBL" id="JAVFHQ010000007">
    <property type="protein sequence ID" value="KAK4548571.1"/>
    <property type="molecule type" value="Genomic_DNA"/>
</dbReference>
<feature type="transmembrane region" description="Helical" evidence="2">
    <location>
        <begin position="128"/>
        <end position="148"/>
    </location>
</feature>
<feature type="compositionally biased region" description="Polar residues" evidence="1">
    <location>
        <begin position="388"/>
        <end position="406"/>
    </location>
</feature>
<accession>A0AAV9JSM2</accession>
<evidence type="ECO:0000256" key="2">
    <source>
        <dbReference type="SAM" id="Phobius"/>
    </source>
</evidence>